<gene>
    <name evidence="2" type="ORF">UFOPK1820_00693</name>
    <name evidence="3" type="ORF">UFOPK1960_00370</name>
    <name evidence="4" type="ORF">UFOPK2921_00672</name>
    <name evidence="5" type="ORF">UFOPK3889_00691</name>
    <name evidence="6" type="ORF">UFOPK4422_00397</name>
</gene>
<dbReference type="SMART" id="SM00849">
    <property type="entry name" value="Lactamase_B"/>
    <property type="match status" value="1"/>
</dbReference>
<evidence type="ECO:0000313" key="2">
    <source>
        <dbReference type="EMBL" id="CAB4600442.1"/>
    </source>
</evidence>
<dbReference type="EMBL" id="CAEZUK010000094">
    <property type="protein sequence ID" value="CAB4600442.1"/>
    <property type="molecule type" value="Genomic_DNA"/>
</dbReference>
<proteinExistence type="predicted"/>
<dbReference type="EMBL" id="CAEZVL010000035">
    <property type="protein sequence ID" value="CAB4625750.1"/>
    <property type="molecule type" value="Genomic_DNA"/>
</dbReference>
<dbReference type="InterPro" id="IPR001279">
    <property type="entry name" value="Metallo-B-lactamas"/>
</dbReference>
<dbReference type="Gene3D" id="3.60.15.10">
    <property type="entry name" value="Ribonuclease Z/Hydroxyacylglutathione hydrolase-like"/>
    <property type="match status" value="1"/>
</dbReference>
<evidence type="ECO:0000313" key="4">
    <source>
        <dbReference type="EMBL" id="CAB4778071.1"/>
    </source>
</evidence>
<dbReference type="InterPro" id="IPR036388">
    <property type="entry name" value="WH-like_DNA-bd_sf"/>
</dbReference>
<dbReference type="EMBL" id="CAFBRX010000025">
    <property type="protein sequence ID" value="CAB5115012.1"/>
    <property type="molecule type" value="Genomic_DNA"/>
</dbReference>
<dbReference type="Gene3D" id="1.10.10.10">
    <property type="entry name" value="Winged helix-like DNA-binding domain superfamily/Winged helix DNA-binding domain"/>
    <property type="match status" value="1"/>
</dbReference>
<dbReference type="PANTHER" id="PTHR23131">
    <property type="entry name" value="ENDORIBONUCLEASE LACTB2"/>
    <property type="match status" value="1"/>
</dbReference>
<accession>A0A6J6IML3</accession>
<name>A0A6J6IML3_9ZZZZ</name>
<dbReference type="InterPro" id="IPR036866">
    <property type="entry name" value="RibonucZ/Hydroxyglut_hydro"/>
</dbReference>
<evidence type="ECO:0000313" key="5">
    <source>
        <dbReference type="EMBL" id="CAB4972328.1"/>
    </source>
</evidence>
<dbReference type="EMBL" id="CAEZZV010000070">
    <property type="protein sequence ID" value="CAB4778071.1"/>
    <property type="molecule type" value="Genomic_DNA"/>
</dbReference>
<organism evidence="3">
    <name type="scientific">freshwater metagenome</name>
    <dbReference type="NCBI Taxonomy" id="449393"/>
    <lineage>
        <taxon>unclassified sequences</taxon>
        <taxon>metagenomes</taxon>
        <taxon>ecological metagenomes</taxon>
    </lineage>
</organism>
<dbReference type="EMBL" id="CAFBNZ010000119">
    <property type="protein sequence ID" value="CAB4972328.1"/>
    <property type="molecule type" value="Genomic_DNA"/>
</dbReference>
<dbReference type="AlphaFoldDB" id="A0A6J6IML3"/>
<dbReference type="InterPro" id="IPR050662">
    <property type="entry name" value="Sec-metab_biosynth-thioest"/>
</dbReference>
<reference evidence="3" key="1">
    <citation type="submission" date="2020-05" db="EMBL/GenBank/DDBJ databases">
        <authorList>
            <person name="Chiriac C."/>
            <person name="Salcher M."/>
            <person name="Ghai R."/>
            <person name="Kavagutti S V."/>
        </authorList>
    </citation>
    <scope>NUCLEOTIDE SEQUENCE</scope>
</reference>
<sequence length="353" mass="39728">MTEVVPRPLKQEQLPASDEILEIAPGVLRAQLPISIPGLGHVNMYILEDERGVTLVDPGLPEKSSYEIVKKRLDQVGVPLKRVHSVIVTHSHPDHFGGAHWLQADTGCDIITHEKFRVFWDPTEPPDADIDDVEMRSKPRMPWDAPPWGGPGMEIPWKRRARIAVTRKIPRLLRLPTPTVRLADAQHFRFARRDWVAVHTPGHTADHLCLFDPEHGLMLCGDHVLPTITPHISGLIRAKDPLNLFFESLDKVAAFGPQVKLALPAHGNVFSDLAGRANEIKEHHVGRLQRLRDACIELGRPATVMDMSTYLFSPRSQGGMADSETFAHLEHLRLTGEMERTESNGRYQYILKD</sequence>
<evidence type="ECO:0000313" key="3">
    <source>
        <dbReference type="EMBL" id="CAB4625750.1"/>
    </source>
</evidence>
<protein>
    <submittedName>
        <fullName evidence="3">Unannotated protein</fullName>
    </submittedName>
</protein>
<dbReference type="PANTHER" id="PTHR23131:SF4">
    <property type="entry name" value="METALLO-BETA-LACTAMASE SUPERFAMILY POTEIN"/>
    <property type="match status" value="1"/>
</dbReference>
<dbReference type="SUPFAM" id="SSF56281">
    <property type="entry name" value="Metallo-hydrolase/oxidoreductase"/>
    <property type="match status" value="1"/>
</dbReference>
<evidence type="ECO:0000313" key="6">
    <source>
        <dbReference type="EMBL" id="CAB5115012.1"/>
    </source>
</evidence>
<dbReference type="Pfam" id="PF00753">
    <property type="entry name" value="Lactamase_B"/>
    <property type="match status" value="1"/>
</dbReference>
<evidence type="ECO:0000259" key="1">
    <source>
        <dbReference type="SMART" id="SM00849"/>
    </source>
</evidence>
<feature type="domain" description="Metallo-beta-lactamase" evidence="1">
    <location>
        <begin position="41"/>
        <end position="266"/>
    </location>
</feature>